<reference evidence="3" key="1">
    <citation type="submission" date="2022-10" db="EMBL/GenBank/DDBJ databases">
        <title>Genome assembly of Pristionchus species.</title>
        <authorList>
            <person name="Yoshida K."/>
            <person name="Sommer R.J."/>
        </authorList>
    </citation>
    <scope>NUCLEOTIDE SEQUENCE [LARGE SCALE GENOMIC DNA]</scope>
    <source>
        <strain evidence="3">RS5460</strain>
    </source>
</reference>
<comment type="caution">
    <text evidence="2">The sequence shown here is derived from an EMBL/GenBank/DDBJ whole genome shotgun (WGS) entry which is preliminary data.</text>
</comment>
<keyword evidence="1" id="KW-0472">Membrane</keyword>
<proteinExistence type="predicted"/>
<feature type="transmembrane region" description="Helical" evidence="1">
    <location>
        <begin position="123"/>
        <end position="144"/>
    </location>
</feature>
<evidence type="ECO:0000313" key="2">
    <source>
        <dbReference type="EMBL" id="GMR51052.1"/>
    </source>
</evidence>
<sequence>MRGRGCDCYTQYQSVDIDISPTILMFPSPSLVSINADVKGLISGLSTRLIAFHNGVYQFLIRCLYGIMAMLKPLLLAAIYTGIVVGTMEFVEKHQISFSYYAIGVVLSGWVLFAMIDALLNTFMIVLKALAMMAIGGIVLAPIYLFPETGALLSLLLLFSFAYSTFK</sequence>
<feature type="transmembrane region" description="Helical" evidence="1">
    <location>
        <begin position="150"/>
        <end position="166"/>
    </location>
</feature>
<keyword evidence="1" id="KW-0812">Transmembrane</keyword>
<dbReference type="AlphaFoldDB" id="A0AAN5CVZ6"/>
<accession>A0AAN5CVZ6</accession>
<keyword evidence="1" id="KW-1133">Transmembrane helix</keyword>
<dbReference type="Proteomes" id="UP001328107">
    <property type="component" value="Unassembled WGS sequence"/>
</dbReference>
<evidence type="ECO:0000256" key="1">
    <source>
        <dbReference type="SAM" id="Phobius"/>
    </source>
</evidence>
<evidence type="ECO:0000313" key="3">
    <source>
        <dbReference type="Proteomes" id="UP001328107"/>
    </source>
</evidence>
<organism evidence="2 3">
    <name type="scientific">Pristionchus mayeri</name>
    <dbReference type="NCBI Taxonomy" id="1317129"/>
    <lineage>
        <taxon>Eukaryota</taxon>
        <taxon>Metazoa</taxon>
        <taxon>Ecdysozoa</taxon>
        <taxon>Nematoda</taxon>
        <taxon>Chromadorea</taxon>
        <taxon>Rhabditida</taxon>
        <taxon>Rhabditina</taxon>
        <taxon>Diplogasteromorpha</taxon>
        <taxon>Diplogasteroidea</taxon>
        <taxon>Neodiplogasteridae</taxon>
        <taxon>Pristionchus</taxon>
    </lineage>
</organism>
<protein>
    <submittedName>
        <fullName evidence="2">Uncharacterized protein</fullName>
    </submittedName>
</protein>
<keyword evidence="3" id="KW-1185">Reference proteome</keyword>
<name>A0AAN5CVZ6_9BILA</name>
<gene>
    <name evidence="2" type="ORF">PMAYCL1PPCAC_21247</name>
</gene>
<feature type="transmembrane region" description="Helical" evidence="1">
    <location>
        <begin position="63"/>
        <end position="86"/>
    </location>
</feature>
<dbReference type="EMBL" id="BTRK01000005">
    <property type="protein sequence ID" value="GMR51052.1"/>
    <property type="molecule type" value="Genomic_DNA"/>
</dbReference>
<feature type="transmembrane region" description="Helical" evidence="1">
    <location>
        <begin position="98"/>
        <end position="116"/>
    </location>
</feature>